<keyword evidence="1" id="KW-0812">Transmembrane</keyword>
<evidence type="ECO:0000313" key="3">
    <source>
        <dbReference type="EMBL" id="NYI69001.1"/>
    </source>
</evidence>
<dbReference type="PANTHER" id="PTHR34351:SF1">
    <property type="entry name" value="SLR1927 PROTEIN"/>
    <property type="match status" value="1"/>
</dbReference>
<dbReference type="Proteomes" id="UP000539111">
    <property type="component" value="Unassembled WGS sequence"/>
</dbReference>
<dbReference type="AlphaFoldDB" id="A0A7Z0D549"/>
<feature type="transmembrane region" description="Helical" evidence="1">
    <location>
        <begin position="31"/>
        <end position="50"/>
    </location>
</feature>
<name>A0A7Z0D549_9MICO</name>
<dbReference type="Pfam" id="PF01882">
    <property type="entry name" value="DUF58"/>
    <property type="match status" value="1"/>
</dbReference>
<feature type="transmembrane region" description="Helical" evidence="1">
    <location>
        <begin position="7"/>
        <end position="25"/>
    </location>
</feature>
<evidence type="ECO:0000313" key="4">
    <source>
        <dbReference type="Proteomes" id="UP000539111"/>
    </source>
</evidence>
<accession>A0A7Z0D549</accession>
<feature type="domain" description="DUF58" evidence="2">
    <location>
        <begin position="200"/>
        <end position="281"/>
    </location>
</feature>
<reference evidence="3 4" key="1">
    <citation type="submission" date="2020-07" db="EMBL/GenBank/DDBJ databases">
        <title>Sequencing the genomes of 1000 actinobacteria strains.</title>
        <authorList>
            <person name="Klenk H.-P."/>
        </authorList>
    </citation>
    <scope>NUCLEOTIDE SEQUENCE [LARGE SCALE GENOMIC DNA]</scope>
    <source>
        <strain evidence="3 4">DSM 26341</strain>
    </source>
</reference>
<gene>
    <name evidence="3" type="ORF">BJY26_003307</name>
</gene>
<dbReference type="PANTHER" id="PTHR34351">
    <property type="entry name" value="SLR1927 PROTEIN-RELATED"/>
    <property type="match status" value="1"/>
</dbReference>
<dbReference type="RefSeq" id="WP_179429266.1">
    <property type="nucleotide sequence ID" value="NZ_JACBZP010000001.1"/>
</dbReference>
<keyword evidence="4" id="KW-1185">Reference proteome</keyword>
<dbReference type="PROSITE" id="PS51257">
    <property type="entry name" value="PROKAR_LIPOPROTEIN"/>
    <property type="match status" value="1"/>
</dbReference>
<keyword evidence="1" id="KW-0472">Membrane</keyword>
<comment type="caution">
    <text evidence="3">The sequence shown here is derived from an EMBL/GenBank/DDBJ whole genome shotgun (WGS) entry which is preliminary data.</text>
</comment>
<organism evidence="3 4">
    <name type="scientific">Spelaeicoccus albus</name>
    <dbReference type="NCBI Taxonomy" id="1280376"/>
    <lineage>
        <taxon>Bacteria</taxon>
        <taxon>Bacillati</taxon>
        <taxon>Actinomycetota</taxon>
        <taxon>Actinomycetes</taxon>
        <taxon>Micrococcales</taxon>
        <taxon>Brevibacteriaceae</taxon>
        <taxon>Spelaeicoccus</taxon>
    </lineage>
</organism>
<evidence type="ECO:0000256" key="1">
    <source>
        <dbReference type="SAM" id="Phobius"/>
    </source>
</evidence>
<sequence>MRLTTNGMIFLGAGAAALGCAYFMNIPPLRAVGILLVALPVFSLLSVGGTRRRLRIAHVRFDGAQGAATPEEGRPSPLRFAVVNDGSGTSSPASLRVDAAESLGGARSVRVPQLAPGEAAEFGLPCRPAARGRHNVGPFAVERQGVFGLARRSTPCRPVTRVCVGPRIFDIPRLTGDAGERTGVDSRSIRHGFEVRDFTTRAYERGDDIRFVHWGSTARHGELMVRHESGSDAPSAIIVLDNYEASYPRRKYFEWAVCAAAAAAWSLLRAGYDVDLLTHGGPAAHLPAVLQPGAALDGCLDAFAGVELVRSLSPASGEPIGAGIVVAVAGSNARSTERLCALTATTDAARLAVCQQADLLGPLAENRFAAIAVDPQATSVVDAWSRLVRGAGTVRQAR</sequence>
<dbReference type="InterPro" id="IPR002881">
    <property type="entry name" value="DUF58"/>
</dbReference>
<keyword evidence="1" id="KW-1133">Transmembrane helix</keyword>
<proteinExistence type="predicted"/>
<evidence type="ECO:0000259" key="2">
    <source>
        <dbReference type="Pfam" id="PF01882"/>
    </source>
</evidence>
<protein>
    <submittedName>
        <fullName evidence="3">Uncharacterized protein (DUF58 family)</fullName>
    </submittedName>
</protein>
<dbReference type="EMBL" id="JACBZP010000001">
    <property type="protein sequence ID" value="NYI69001.1"/>
    <property type="molecule type" value="Genomic_DNA"/>
</dbReference>